<evidence type="ECO:0000256" key="2">
    <source>
        <dbReference type="ARBA" id="ARBA00022737"/>
    </source>
</evidence>
<dbReference type="FunFam" id="1.10.10.10:FF:000322">
    <property type="entry name" value="Probable disease resistance protein At1g63360"/>
    <property type="match status" value="1"/>
</dbReference>
<gene>
    <name evidence="7" type="primary">RPPL1_30</name>
    <name evidence="7" type="ORF">CK203_024520</name>
</gene>
<dbReference type="Pfam" id="PF00931">
    <property type="entry name" value="NB-ARC"/>
    <property type="match status" value="1"/>
</dbReference>
<organism evidence="7 8">
    <name type="scientific">Vitis vinifera</name>
    <name type="common">Grape</name>
    <dbReference type="NCBI Taxonomy" id="29760"/>
    <lineage>
        <taxon>Eukaryota</taxon>
        <taxon>Viridiplantae</taxon>
        <taxon>Streptophyta</taxon>
        <taxon>Embryophyta</taxon>
        <taxon>Tracheophyta</taxon>
        <taxon>Spermatophyta</taxon>
        <taxon>Magnoliopsida</taxon>
        <taxon>eudicotyledons</taxon>
        <taxon>Gunneridae</taxon>
        <taxon>Pentapetalae</taxon>
        <taxon>rosids</taxon>
        <taxon>Vitales</taxon>
        <taxon>Vitaceae</taxon>
        <taxon>Viteae</taxon>
        <taxon>Vitis</taxon>
    </lineage>
</organism>
<comment type="caution">
    <text evidence="7">The sequence shown here is derived from an EMBL/GenBank/DDBJ whole genome shotgun (WGS) entry which is preliminary data.</text>
</comment>
<dbReference type="Gene3D" id="3.80.10.10">
    <property type="entry name" value="Ribonuclease Inhibitor"/>
    <property type="match status" value="3"/>
</dbReference>
<keyword evidence="3" id="KW-0611">Plant defense</keyword>
<evidence type="ECO:0000256" key="3">
    <source>
        <dbReference type="ARBA" id="ARBA00022821"/>
    </source>
</evidence>
<protein>
    <submittedName>
        <fullName evidence="7">Putative disease resistance RPP13-like protein 1</fullName>
    </submittedName>
</protein>
<dbReference type="Gene3D" id="1.10.10.10">
    <property type="entry name" value="Winged helix-like DNA-binding domain superfamily/Winged helix DNA-binding domain"/>
    <property type="match status" value="1"/>
</dbReference>
<dbReference type="SUPFAM" id="SSF52540">
    <property type="entry name" value="P-loop containing nucleoside triphosphate hydrolases"/>
    <property type="match status" value="1"/>
</dbReference>
<dbReference type="GO" id="GO:0006952">
    <property type="term" value="P:defense response"/>
    <property type="evidence" value="ECO:0007669"/>
    <property type="project" value="UniProtKB-KW"/>
</dbReference>
<dbReference type="Pfam" id="PF25019">
    <property type="entry name" value="LRR_R13L1-DRL21"/>
    <property type="match status" value="1"/>
</dbReference>
<dbReference type="Gene3D" id="1.10.8.430">
    <property type="entry name" value="Helical domain of apoptotic protease-activating factors"/>
    <property type="match status" value="1"/>
</dbReference>
<proteinExistence type="predicted"/>
<evidence type="ECO:0000259" key="4">
    <source>
        <dbReference type="Pfam" id="PF00931"/>
    </source>
</evidence>
<dbReference type="InterPro" id="IPR002182">
    <property type="entry name" value="NB-ARC"/>
</dbReference>
<dbReference type="Pfam" id="PF23559">
    <property type="entry name" value="WHD_DRP"/>
    <property type="match status" value="1"/>
</dbReference>
<dbReference type="InterPro" id="IPR032675">
    <property type="entry name" value="LRR_dom_sf"/>
</dbReference>
<dbReference type="InterPro" id="IPR027417">
    <property type="entry name" value="P-loop_NTPase"/>
</dbReference>
<feature type="domain" description="NB-ARC" evidence="4">
    <location>
        <begin position="4"/>
        <end position="61"/>
    </location>
</feature>
<dbReference type="PANTHER" id="PTHR36766">
    <property type="entry name" value="PLANT BROAD-SPECTRUM MILDEW RESISTANCE PROTEIN RPW8"/>
    <property type="match status" value="1"/>
</dbReference>
<dbReference type="EMBL" id="QGNW01000082">
    <property type="protein sequence ID" value="RVX00461.1"/>
    <property type="molecule type" value="Genomic_DNA"/>
</dbReference>
<accession>A0A438IUN7</accession>
<keyword evidence="1" id="KW-0433">Leucine-rich repeat</keyword>
<dbReference type="GO" id="GO:0043531">
    <property type="term" value="F:ADP binding"/>
    <property type="evidence" value="ECO:0007669"/>
    <property type="project" value="InterPro"/>
</dbReference>
<evidence type="ECO:0000313" key="8">
    <source>
        <dbReference type="Proteomes" id="UP000288805"/>
    </source>
</evidence>
<dbReference type="InterPro" id="IPR058922">
    <property type="entry name" value="WHD_DRP"/>
</dbReference>
<evidence type="ECO:0000259" key="5">
    <source>
        <dbReference type="Pfam" id="PF23559"/>
    </source>
</evidence>
<reference evidence="7 8" key="1">
    <citation type="journal article" date="2018" name="PLoS Genet.">
        <title>Population sequencing reveals clonal diversity and ancestral inbreeding in the grapevine cultivar Chardonnay.</title>
        <authorList>
            <person name="Roach M.J."/>
            <person name="Johnson D.L."/>
            <person name="Bohlmann J."/>
            <person name="van Vuuren H.J."/>
            <person name="Jones S.J."/>
            <person name="Pretorius I.S."/>
            <person name="Schmidt S.A."/>
            <person name="Borneman A.R."/>
        </authorList>
    </citation>
    <scope>NUCLEOTIDE SEQUENCE [LARGE SCALE GENOMIC DNA]</scope>
    <source>
        <strain evidence="8">cv. Chardonnay</strain>
        <tissue evidence="7">Leaf</tissue>
    </source>
</reference>
<dbReference type="InterPro" id="IPR056789">
    <property type="entry name" value="LRR_R13L1-DRL21"/>
</dbReference>
<keyword evidence="2" id="KW-0677">Repeat</keyword>
<feature type="domain" description="Disease resistance protein winged helix" evidence="5">
    <location>
        <begin position="145"/>
        <end position="213"/>
    </location>
</feature>
<name>A0A438IUN7_VITVI</name>
<evidence type="ECO:0000313" key="7">
    <source>
        <dbReference type="EMBL" id="RVX00461.1"/>
    </source>
</evidence>
<sequence length="1030" mass="116764">MRDKWDDLRSPFLEAASGSKILVTTRDRDVAEWVGGPNNLHVLKPLSDDDCWSVFQIHAFQHINIHEHPNLESIGRKIVEKCGGLPLAAKALGGLLRAERREREWERVLDSKIWDLPDNPIIPALRLSYIHLPSHLKRCFAYCAIFPQDYEFMKEELIPLWMAEGLIQESKDTRRKEDLGDKYFCELFSRSFFQSSSSNGSLFVMHDLLNDLAKYVAGDTCLHLDDEFKNNLQCLIPERYLRVLSLSGYQINEIPNEFGNLKLLRLTKLPINIGHLINLRHLDVSGDDKLQEMPSQIGKLKDLQVLSNFVVGKNNGLNIKELREMSNLRGELHISKLENVVNVQDVRVARLKLKDNLERLTLAWSFDSDGSRNGMDQMNVLHHLEPQSNLNELNIYSYGGPEFPDWIRNGSFSKMVVLSLKDCKKCTSLPCLGQLPSLKRLWIQGMDGVKNVGSEFYGETCLSADKLFPSLESLWFVNTSEWEYWEDWSSSIDSSFPCLRTLTIYNCPKLIKKIPTYVPLLTRLYVHNCPKLESTLLRLPSLKELEVTKCNEAVLRNGTELTSVTSLTELTVSGILGLIKLQQGFVRSLSGLQALEFSECEELTCLWEDGFESESLHCHQLVSLGCNLRSLTINECDKLERLPNGWQSLKCLEELEIANCPKLVSFPDVGFPPKLRSLGFANCEGLKCLPDGMMRNSNASSNSCVLESLEMLQCSSLISFPKGQLPTTLKNLSIWECENLKSLPEGMMHCNSIATTNTMDTCGLPTTIKELKIRKCERLESLPEGIMHHDSTNAAALQILKISSCSSLTSFPRGKFPSTLEQLRIQDCEQLESISEEMFHPTNNSLQSLHIRGYPNLKALPDCLNTLTYLSIEDFKNLELLLPRIKNLTRLTRLHIRNCENIKIPLSQWGLSGLTSLKNLFIGDMFPDATSFSNDPRLILLPTTLTSLSISQFQNLESLSSLSLQTLTSLEELQIKDCPKLRSILPREGLLPDTLSQLCTWGCPHLQQRYSKEEGVDWPKIAHIPCVEMM</sequence>
<evidence type="ECO:0000256" key="1">
    <source>
        <dbReference type="ARBA" id="ARBA00022614"/>
    </source>
</evidence>
<dbReference type="SUPFAM" id="SSF52058">
    <property type="entry name" value="L domain-like"/>
    <property type="match status" value="3"/>
</dbReference>
<dbReference type="InterPro" id="IPR036388">
    <property type="entry name" value="WH-like_DNA-bd_sf"/>
</dbReference>
<feature type="domain" description="R13L1/DRL21-like LRR repeat region" evidence="6">
    <location>
        <begin position="319"/>
        <end position="446"/>
    </location>
</feature>
<dbReference type="PANTHER" id="PTHR36766:SF45">
    <property type="entry name" value="NB-ARC DOMAIN-CONTAINING PROTEIN"/>
    <property type="match status" value="1"/>
</dbReference>
<dbReference type="Proteomes" id="UP000288805">
    <property type="component" value="Unassembled WGS sequence"/>
</dbReference>
<dbReference type="InterPro" id="IPR042197">
    <property type="entry name" value="Apaf_helical"/>
</dbReference>
<evidence type="ECO:0000259" key="6">
    <source>
        <dbReference type="Pfam" id="PF25019"/>
    </source>
</evidence>
<dbReference type="AlphaFoldDB" id="A0A438IUN7"/>
<dbReference type="PRINTS" id="PR00364">
    <property type="entry name" value="DISEASERSIST"/>
</dbReference>